<protein>
    <recommendedName>
        <fullName evidence="2">F-box domain-containing protein</fullName>
    </recommendedName>
</protein>
<dbReference type="InterPro" id="IPR001810">
    <property type="entry name" value="F-box_dom"/>
</dbReference>
<dbReference type="EMBL" id="JAUEPS010000006">
    <property type="protein sequence ID" value="KAK0464220.1"/>
    <property type="molecule type" value="Genomic_DNA"/>
</dbReference>
<reference evidence="3" key="1">
    <citation type="submission" date="2023-06" db="EMBL/GenBank/DDBJ databases">
        <authorList>
            <consortium name="Lawrence Berkeley National Laboratory"/>
            <person name="Ahrendt S."/>
            <person name="Sahu N."/>
            <person name="Indic B."/>
            <person name="Wong-Bajracharya J."/>
            <person name="Merenyi Z."/>
            <person name="Ke H.-M."/>
            <person name="Monk M."/>
            <person name="Kocsube S."/>
            <person name="Drula E."/>
            <person name="Lipzen A."/>
            <person name="Balint B."/>
            <person name="Henrissat B."/>
            <person name="Andreopoulos B."/>
            <person name="Martin F.M."/>
            <person name="Harder C.B."/>
            <person name="Rigling D."/>
            <person name="Ford K.L."/>
            <person name="Foster G.D."/>
            <person name="Pangilinan J."/>
            <person name="Papanicolaou A."/>
            <person name="Barry K."/>
            <person name="LaButti K."/>
            <person name="Viragh M."/>
            <person name="Koriabine M."/>
            <person name="Yan M."/>
            <person name="Riley R."/>
            <person name="Champramary S."/>
            <person name="Plett K.L."/>
            <person name="Tsai I.J."/>
            <person name="Slot J."/>
            <person name="Sipos G."/>
            <person name="Plett J."/>
            <person name="Nagy L.G."/>
            <person name="Grigoriev I.V."/>
        </authorList>
    </citation>
    <scope>NUCLEOTIDE SEQUENCE</scope>
    <source>
        <strain evidence="3">CCBAS 213</strain>
    </source>
</reference>
<dbReference type="Pfam" id="PF00646">
    <property type="entry name" value="F-box"/>
    <property type="match status" value="1"/>
</dbReference>
<feature type="compositionally biased region" description="Polar residues" evidence="1">
    <location>
        <begin position="100"/>
        <end position="116"/>
    </location>
</feature>
<feature type="region of interest" description="Disordered" evidence="1">
    <location>
        <begin position="74"/>
        <end position="117"/>
    </location>
</feature>
<dbReference type="RefSeq" id="XP_060335341.1">
    <property type="nucleotide sequence ID" value="XM_060471892.1"/>
</dbReference>
<organism evidence="3 4">
    <name type="scientific">Armillaria tabescens</name>
    <name type="common">Ringless honey mushroom</name>
    <name type="synonym">Agaricus tabescens</name>
    <dbReference type="NCBI Taxonomy" id="1929756"/>
    <lineage>
        <taxon>Eukaryota</taxon>
        <taxon>Fungi</taxon>
        <taxon>Dikarya</taxon>
        <taxon>Basidiomycota</taxon>
        <taxon>Agaricomycotina</taxon>
        <taxon>Agaricomycetes</taxon>
        <taxon>Agaricomycetidae</taxon>
        <taxon>Agaricales</taxon>
        <taxon>Marasmiineae</taxon>
        <taxon>Physalacriaceae</taxon>
        <taxon>Desarmillaria</taxon>
    </lineage>
</organism>
<evidence type="ECO:0000313" key="4">
    <source>
        <dbReference type="Proteomes" id="UP001175211"/>
    </source>
</evidence>
<dbReference type="SUPFAM" id="SSF81383">
    <property type="entry name" value="F-box domain"/>
    <property type="match status" value="1"/>
</dbReference>
<feature type="domain" description="F-box" evidence="2">
    <location>
        <begin position="11"/>
        <end position="48"/>
    </location>
</feature>
<dbReference type="Proteomes" id="UP001175211">
    <property type="component" value="Unassembled WGS sequence"/>
</dbReference>
<comment type="caution">
    <text evidence="3">The sequence shown here is derived from an EMBL/GenBank/DDBJ whole genome shotgun (WGS) entry which is preliminary data.</text>
</comment>
<keyword evidence="4" id="KW-1185">Reference proteome</keyword>
<name>A0AA39U013_ARMTA</name>
<evidence type="ECO:0000313" key="3">
    <source>
        <dbReference type="EMBL" id="KAK0464220.1"/>
    </source>
</evidence>
<accession>A0AA39U013</accession>
<gene>
    <name evidence="3" type="ORF">EV420DRAFT_1515429</name>
</gene>
<dbReference type="GeneID" id="85355440"/>
<proteinExistence type="predicted"/>
<dbReference type="InterPro" id="IPR036047">
    <property type="entry name" value="F-box-like_dom_sf"/>
</dbReference>
<evidence type="ECO:0000256" key="1">
    <source>
        <dbReference type="SAM" id="MobiDB-lite"/>
    </source>
</evidence>
<sequence length="472" mass="53918">MSIRGSNSLPLSDDVIEQIFHFLPTFSSLQSTIRVCKAFHRIFNTHPKTIVRRVAYNVAGPALPQAMRLLRYRTEDDTDSSSSEESVHPDDEVLSDYGPVSNSAAETTNGPPLTQSETKKLIKIARVASKLEDLFSFRHKNRSSKVNKLASMESWRFRRAIYRLMLFSRVFPGSKYGFPSDDEGEDDDDDPDANFKRIREDRQARKDFIEDFFTEEILEMYAVTHFLVETAEWVSLAQIGSVGPTYFGDVALCAGPGAILESYEQGLVIPIQDAAEEMNIVEELIAEYIEHPLCTVLEATKTAIPAKDKTLWNKILSSVEGESDVCKRCGAAEGLNLWSESNWEYLRGVPTFTINQIHQYLKGLLPQSFTEIAFLRLQLQPTNQPAPYMNMVAELFDVKRPEFEDWHKEDLLCTSCLKIFIGEHLHLWLLERKRAAGRQIPEDCWYGYNCRTQTHRREHAEKLNHLSVPTRG</sequence>
<evidence type="ECO:0000259" key="2">
    <source>
        <dbReference type="Pfam" id="PF00646"/>
    </source>
</evidence>
<dbReference type="AlphaFoldDB" id="A0AA39U013"/>